<dbReference type="GO" id="GO:0061630">
    <property type="term" value="F:ubiquitin protein ligase activity"/>
    <property type="evidence" value="ECO:0007669"/>
    <property type="project" value="TreeGrafter"/>
</dbReference>
<dbReference type="Proteomes" id="UP000037460">
    <property type="component" value="Unassembled WGS sequence"/>
</dbReference>
<evidence type="ECO:0008006" key="6">
    <source>
        <dbReference type="Google" id="ProtNLM"/>
    </source>
</evidence>
<dbReference type="Gene3D" id="3.30.40.10">
    <property type="entry name" value="Zinc/RING finger domain, C3HC4 (zinc finger)"/>
    <property type="match status" value="1"/>
</dbReference>
<dbReference type="InterPro" id="IPR051826">
    <property type="entry name" value="E3_ubiquitin-ligase_domain"/>
</dbReference>
<dbReference type="InterPro" id="IPR013083">
    <property type="entry name" value="Znf_RING/FYVE/PHD"/>
</dbReference>
<dbReference type="SUPFAM" id="SSF117839">
    <property type="entry name" value="WWE domain"/>
    <property type="match status" value="1"/>
</dbReference>
<keyword evidence="1" id="KW-0862">Zinc</keyword>
<evidence type="ECO:0000256" key="1">
    <source>
        <dbReference type="PROSITE-ProRule" id="PRU00175"/>
    </source>
</evidence>
<evidence type="ECO:0000313" key="5">
    <source>
        <dbReference type="Proteomes" id="UP000037460"/>
    </source>
</evidence>
<dbReference type="PROSITE" id="PS50089">
    <property type="entry name" value="ZF_RING_2"/>
    <property type="match status" value="1"/>
</dbReference>
<sequence>MSSPWVWGSFERNTGTWTPYSAAENAAIEDAFARGDPSIDLPTCFNAVLHFNRSGGHHHQTTPAVGSKPAGYRSVLRGTPGMMATLYWWDEGSTRMWRLEYPNQPGHEQQVEIKAMEQTASDPEYIWQWCDLVGSDVARAVEMNWHAYAPEHGEQIEAAWAQRANLQLDIGLTRYQLGQWQGTYGSQRNESTGVSRQLRRGRFAVAATTPEAYRDDSCALCTEAFAETPQWPIRRTPCNHAFHYTCLQHILRGASRVAARCPMCRASLAGMSVASDSSNAPRELHEWGSS</sequence>
<evidence type="ECO:0000259" key="2">
    <source>
        <dbReference type="PROSITE" id="PS50089"/>
    </source>
</evidence>
<dbReference type="EMBL" id="JWZX01002649">
    <property type="protein sequence ID" value="KOO27887.1"/>
    <property type="molecule type" value="Genomic_DNA"/>
</dbReference>
<keyword evidence="1" id="KW-0479">Metal-binding</keyword>
<dbReference type="InterPro" id="IPR037197">
    <property type="entry name" value="WWE_dom_sf"/>
</dbReference>
<name>A0A0M0JNJ5_9EUKA</name>
<dbReference type="InterPro" id="IPR001841">
    <property type="entry name" value="Znf_RING"/>
</dbReference>
<evidence type="ECO:0000259" key="3">
    <source>
        <dbReference type="PROSITE" id="PS50918"/>
    </source>
</evidence>
<dbReference type="GO" id="GO:0008270">
    <property type="term" value="F:zinc ion binding"/>
    <property type="evidence" value="ECO:0007669"/>
    <property type="project" value="UniProtKB-KW"/>
</dbReference>
<keyword evidence="1" id="KW-0863">Zinc-finger</keyword>
<dbReference type="Pfam" id="PF13639">
    <property type="entry name" value="zf-RING_2"/>
    <property type="match status" value="1"/>
</dbReference>
<keyword evidence="5" id="KW-1185">Reference proteome</keyword>
<dbReference type="PROSITE" id="PS50918">
    <property type="entry name" value="WWE"/>
    <property type="match status" value="2"/>
</dbReference>
<dbReference type="InterPro" id="IPR004170">
    <property type="entry name" value="WWE_dom"/>
</dbReference>
<proteinExistence type="predicted"/>
<dbReference type="PANTHER" id="PTHR22765">
    <property type="entry name" value="RING FINGER AND PROTEASE ASSOCIATED DOMAIN-CONTAINING"/>
    <property type="match status" value="1"/>
</dbReference>
<reference evidence="5" key="1">
    <citation type="journal article" date="2015" name="PLoS Genet.">
        <title>Genome Sequence and Transcriptome Analyses of Chrysochromulina tobin: Metabolic Tools for Enhanced Algal Fitness in the Prominent Order Prymnesiales (Haptophyceae).</title>
        <authorList>
            <person name="Hovde B.T."/>
            <person name="Deodato C.R."/>
            <person name="Hunsperger H.M."/>
            <person name="Ryken S.A."/>
            <person name="Yost W."/>
            <person name="Jha R.K."/>
            <person name="Patterson J."/>
            <person name="Monnat R.J. Jr."/>
            <person name="Barlow S.B."/>
            <person name="Starkenburg S.R."/>
            <person name="Cattolico R.A."/>
        </authorList>
    </citation>
    <scope>NUCLEOTIDE SEQUENCE</scope>
    <source>
        <strain evidence="5">CCMP291</strain>
    </source>
</reference>
<gene>
    <name evidence="4" type="ORF">Ctob_010294</name>
</gene>
<organism evidence="4 5">
    <name type="scientific">Chrysochromulina tobinii</name>
    <dbReference type="NCBI Taxonomy" id="1460289"/>
    <lineage>
        <taxon>Eukaryota</taxon>
        <taxon>Haptista</taxon>
        <taxon>Haptophyta</taxon>
        <taxon>Prymnesiophyceae</taxon>
        <taxon>Prymnesiales</taxon>
        <taxon>Chrysochromulinaceae</taxon>
        <taxon>Chrysochromulina</taxon>
    </lineage>
</organism>
<feature type="domain" description="WWE" evidence="3">
    <location>
        <begin position="1"/>
        <end position="77"/>
    </location>
</feature>
<feature type="domain" description="RING-type" evidence="2">
    <location>
        <begin position="218"/>
        <end position="265"/>
    </location>
</feature>
<protein>
    <recommendedName>
        <fullName evidence="6">RING-type domain-containing protein</fullName>
    </recommendedName>
</protein>
<dbReference type="Gene3D" id="3.30.720.50">
    <property type="match status" value="1"/>
</dbReference>
<dbReference type="PANTHER" id="PTHR22765:SF434">
    <property type="entry name" value="GB|AAD18119.1-RELATED"/>
    <property type="match status" value="1"/>
</dbReference>
<dbReference type="SMART" id="SM00184">
    <property type="entry name" value="RING"/>
    <property type="match status" value="1"/>
</dbReference>
<evidence type="ECO:0000313" key="4">
    <source>
        <dbReference type="EMBL" id="KOO27887.1"/>
    </source>
</evidence>
<feature type="domain" description="WWE" evidence="3">
    <location>
        <begin position="112"/>
        <end position="200"/>
    </location>
</feature>
<dbReference type="SUPFAM" id="SSF57850">
    <property type="entry name" value="RING/U-box"/>
    <property type="match status" value="1"/>
</dbReference>
<dbReference type="AlphaFoldDB" id="A0A0M0JNJ5"/>
<dbReference type="OrthoDB" id="9984778at2759"/>
<dbReference type="GO" id="GO:0006511">
    <property type="term" value="P:ubiquitin-dependent protein catabolic process"/>
    <property type="evidence" value="ECO:0007669"/>
    <property type="project" value="TreeGrafter"/>
</dbReference>
<dbReference type="Pfam" id="PF02825">
    <property type="entry name" value="WWE"/>
    <property type="match status" value="2"/>
</dbReference>
<comment type="caution">
    <text evidence="4">The sequence shown here is derived from an EMBL/GenBank/DDBJ whole genome shotgun (WGS) entry which is preliminary data.</text>
</comment>
<accession>A0A0M0JNJ5</accession>